<dbReference type="PROSITE" id="PS51294">
    <property type="entry name" value="HTH_MYB"/>
    <property type="match status" value="2"/>
</dbReference>
<dbReference type="GO" id="GO:0005634">
    <property type="term" value="C:nucleus"/>
    <property type="evidence" value="ECO:0007669"/>
    <property type="project" value="UniProtKB-SubCell"/>
</dbReference>
<protein>
    <submittedName>
        <fullName evidence="8">Uncharacterized protein</fullName>
    </submittedName>
</protein>
<feature type="domain" description="HTH myb-type" evidence="7">
    <location>
        <begin position="9"/>
        <end position="61"/>
    </location>
</feature>
<evidence type="ECO:0000313" key="9">
    <source>
        <dbReference type="Proteomes" id="UP001293593"/>
    </source>
</evidence>
<accession>A0AAE1JEM6</accession>
<name>A0AAE1JEM6_9FABA</name>
<keyword evidence="3" id="KW-0238">DNA-binding</keyword>
<evidence type="ECO:0000256" key="2">
    <source>
        <dbReference type="ARBA" id="ARBA00022737"/>
    </source>
</evidence>
<dbReference type="PANTHER" id="PTHR47999">
    <property type="entry name" value="TRANSCRIPTION FACTOR MYB8-RELATED-RELATED"/>
    <property type="match status" value="1"/>
</dbReference>
<dbReference type="Gene3D" id="1.10.10.60">
    <property type="entry name" value="Homeodomain-like"/>
    <property type="match status" value="2"/>
</dbReference>
<dbReference type="InterPro" id="IPR009057">
    <property type="entry name" value="Homeodomain-like_sf"/>
</dbReference>
<dbReference type="CDD" id="cd00167">
    <property type="entry name" value="SANT"/>
    <property type="match status" value="2"/>
</dbReference>
<comment type="caution">
    <text evidence="8">The sequence shown here is derived from an EMBL/GenBank/DDBJ whole genome shotgun (WGS) entry which is preliminary data.</text>
</comment>
<evidence type="ECO:0000259" key="7">
    <source>
        <dbReference type="PROSITE" id="PS51294"/>
    </source>
</evidence>
<dbReference type="PROSITE" id="PS50090">
    <property type="entry name" value="MYB_LIKE"/>
    <property type="match status" value="2"/>
</dbReference>
<dbReference type="AlphaFoldDB" id="A0AAE1JEM6"/>
<organism evidence="8 9">
    <name type="scientific">Acacia crassicarpa</name>
    <name type="common">northern wattle</name>
    <dbReference type="NCBI Taxonomy" id="499986"/>
    <lineage>
        <taxon>Eukaryota</taxon>
        <taxon>Viridiplantae</taxon>
        <taxon>Streptophyta</taxon>
        <taxon>Embryophyta</taxon>
        <taxon>Tracheophyta</taxon>
        <taxon>Spermatophyta</taxon>
        <taxon>Magnoliopsida</taxon>
        <taxon>eudicotyledons</taxon>
        <taxon>Gunneridae</taxon>
        <taxon>Pentapetalae</taxon>
        <taxon>rosids</taxon>
        <taxon>fabids</taxon>
        <taxon>Fabales</taxon>
        <taxon>Fabaceae</taxon>
        <taxon>Caesalpinioideae</taxon>
        <taxon>mimosoid clade</taxon>
        <taxon>Acacieae</taxon>
        <taxon>Acacia</taxon>
    </lineage>
</organism>
<dbReference type="FunFam" id="1.10.10.60:FF:000001">
    <property type="entry name" value="MYB-related transcription factor"/>
    <property type="match status" value="1"/>
</dbReference>
<dbReference type="InterPro" id="IPR017930">
    <property type="entry name" value="Myb_dom"/>
</dbReference>
<evidence type="ECO:0000256" key="3">
    <source>
        <dbReference type="ARBA" id="ARBA00023125"/>
    </source>
</evidence>
<dbReference type="InterPro" id="IPR015495">
    <property type="entry name" value="Myb_TF_plants"/>
</dbReference>
<dbReference type="PANTHER" id="PTHR47999:SF96">
    <property type="entry name" value="TRANSCRIPTION REPRESSOR MYB6-LIKE"/>
    <property type="match status" value="1"/>
</dbReference>
<dbReference type="Proteomes" id="UP001293593">
    <property type="component" value="Unassembled WGS sequence"/>
</dbReference>
<feature type="domain" description="Myb-like" evidence="6">
    <location>
        <begin position="9"/>
        <end position="61"/>
    </location>
</feature>
<evidence type="ECO:0000256" key="4">
    <source>
        <dbReference type="ARBA" id="ARBA00023242"/>
    </source>
</evidence>
<evidence type="ECO:0000256" key="1">
    <source>
        <dbReference type="ARBA" id="ARBA00004123"/>
    </source>
</evidence>
<evidence type="ECO:0000256" key="5">
    <source>
        <dbReference type="SAM" id="MobiDB-lite"/>
    </source>
</evidence>
<keyword evidence="9" id="KW-1185">Reference proteome</keyword>
<sequence length="305" mass="34133">MGRSPCCAKEGLNRGAWTAAEDKILTDYIKIHGEGKWRHLPKRAGLKRCGKSCRLRWLNYLRPDIKRGNISRDEEDLIIRLHNLLGNKWSLIAGRLPGRTDNEIKNYWNTNMGKKLQNGNKELGSSSSLAGQDSDPDPDPEPGLKPPQNTTTSGPCLIRTKATRCTKVILNQELQPLMAASHSSTHNNNDNHIKIEAPSPFMDSEGVTNNNVLDFMVDDFEIDDNVFSDLMNMKVPSCFENEVIAMEAAADNSSGDQQGCYHLCPHPISNNETCFINNFSDDSILHSSEVFQSMSALMENELDWL</sequence>
<comment type="subcellular location">
    <subcellularLocation>
        <location evidence="1">Nucleus</location>
    </subcellularLocation>
</comment>
<feature type="domain" description="HTH myb-type" evidence="7">
    <location>
        <begin position="62"/>
        <end position="116"/>
    </location>
</feature>
<dbReference type="EMBL" id="JAWXYG010000006">
    <property type="protein sequence ID" value="KAK4269082.1"/>
    <property type="molecule type" value="Genomic_DNA"/>
</dbReference>
<evidence type="ECO:0000259" key="6">
    <source>
        <dbReference type="PROSITE" id="PS50090"/>
    </source>
</evidence>
<dbReference type="SUPFAM" id="SSF46689">
    <property type="entry name" value="Homeodomain-like"/>
    <property type="match status" value="1"/>
</dbReference>
<dbReference type="InterPro" id="IPR001005">
    <property type="entry name" value="SANT/Myb"/>
</dbReference>
<dbReference type="SMART" id="SM00717">
    <property type="entry name" value="SANT"/>
    <property type="match status" value="2"/>
</dbReference>
<reference evidence="8" key="1">
    <citation type="submission" date="2023-10" db="EMBL/GenBank/DDBJ databases">
        <title>Chromosome-level genome of the transformable northern wattle, Acacia crassicarpa.</title>
        <authorList>
            <person name="Massaro I."/>
            <person name="Sinha N.R."/>
            <person name="Poethig S."/>
            <person name="Leichty A.R."/>
        </authorList>
    </citation>
    <scope>NUCLEOTIDE SEQUENCE</scope>
    <source>
        <strain evidence="8">Acra3RX</strain>
        <tissue evidence="8">Leaf</tissue>
    </source>
</reference>
<feature type="domain" description="Myb-like" evidence="6">
    <location>
        <begin position="62"/>
        <end position="112"/>
    </location>
</feature>
<feature type="region of interest" description="Disordered" evidence="5">
    <location>
        <begin position="115"/>
        <end position="157"/>
    </location>
</feature>
<feature type="compositionally biased region" description="Polar residues" evidence="5">
    <location>
        <begin position="115"/>
        <end position="131"/>
    </location>
</feature>
<proteinExistence type="predicted"/>
<evidence type="ECO:0000313" key="8">
    <source>
        <dbReference type="EMBL" id="KAK4269082.1"/>
    </source>
</evidence>
<dbReference type="Pfam" id="PF00249">
    <property type="entry name" value="Myb_DNA-binding"/>
    <property type="match status" value="2"/>
</dbReference>
<gene>
    <name evidence="8" type="ORF">QN277_022286</name>
</gene>
<keyword evidence="2" id="KW-0677">Repeat</keyword>
<dbReference type="GO" id="GO:0003677">
    <property type="term" value="F:DNA binding"/>
    <property type="evidence" value="ECO:0007669"/>
    <property type="project" value="UniProtKB-KW"/>
</dbReference>
<keyword evidence="4" id="KW-0539">Nucleus</keyword>